<dbReference type="STRING" id="39947.A0A0P0V5S9"/>
<dbReference type="EMBL" id="AP014957">
    <property type="protein sequence ID" value="BAS73378.1"/>
    <property type="molecule type" value="Genomic_DNA"/>
</dbReference>
<evidence type="ECO:0000313" key="6">
    <source>
        <dbReference type="EMBL" id="BAS73378.1"/>
    </source>
</evidence>
<evidence type="ECO:0000256" key="4">
    <source>
        <dbReference type="ARBA" id="ARBA00022989"/>
    </source>
</evidence>
<dbReference type="InParanoid" id="A0A0P0V5S9"/>
<dbReference type="SMR" id="A0A0P0V5S9"/>
<dbReference type="OMA" id="DHEAMND"/>
<evidence type="ECO:0000256" key="3">
    <source>
        <dbReference type="ARBA" id="ARBA00022729"/>
    </source>
</evidence>
<keyword evidence="3" id="KW-0732">Signal</keyword>
<comment type="subcellular location">
    <subcellularLocation>
        <location evidence="1">Membrane</location>
        <topology evidence="1">Single-pass membrane protein</topology>
    </subcellularLocation>
</comment>
<keyword evidence="4" id="KW-1133">Transmembrane helix</keyword>
<keyword evidence="2" id="KW-0812">Transmembrane</keyword>
<sequence>MRLPEGKIQDLLGSELSADANLEEVERACKVACWCIQDDENTRPTMGEIVQILEGLVDVSFPPVLWYLHVLAQRSNFSTEETSH</sequence>
<name>A0A0P0V5S9_ORYSJ</name>
<protein>
    <submittedName>
        <fullName evidence="6">Os01g0642801 protein</fullName>
    </submittedName>
</protein>
<dbReference type="GO" id="GO:0016020">
    <property type="term" value="C:membrane"/>
    <property type="evidence" value="ECO:0007669"/>
    <property type="project" value="UniProtKB-SubCell"/>
</dbReference>
<reference evidence="6 7" key="3">
    <citation type="journal article" date="2013" name="Rice">
        <title>Improvement of the Oryza sativa Nipponbare reference genome using next generation sequence and optical map data.</title>
        <authorList>
            <person name="Kawahara Y."/>
            <person name="de la Bastide M."/>
            <person name="Hamilton J.P."/>
            <person name="Kanamori H."/>
            <person name="McCombie W.R."/>
            <person name="Ouyang S."/>
            <person name="Schwartz D.C."/>
            <person name="Tanaka T."/>
            <person name="Wu J."/>
            <person name="Zhou S."/>
            <person name="Childs K.L."/>
            <person name="Davidson R.M."/>
            <person name="Lin H."/>
            <person name="Quesada-Ocampo L."/>
            <person name="Vaillancourt B."/>
            <person name="Sakai H."/>
            <person name="Lee S.S."/>
            <person name="Kim J."/>
            <person name="Numa H."/>
            <person name="Itoh T."/>
            <person name="Buell C.R."/>
            <person name="Matsumoto T."/>
        </authorList>
    </citation>
    <scope>NUCLEOTIDE SEQUENCE [LARGE SCALE GENOMIC DNA]</scope>
    <source>
        <strain evidence="7">cv. Nipponbare</strain>
    </source>
</reference>
<accession>A0A0P0V5S9</accession>
<dbReference type="Gene3D" id="1.10.510.10">
    <property type="entry name" value="Transferase(Phosphotransferase) domain 1"/>
    <property type="match status" value="1"/>
</dbReference>
<evidence type="ECO:0000256" key="1">
    <source>
        <dbReference type="ARBA" id="ARBA00004167"/>
    </source>
</evidence>
<keyword evidence="7" id="KW-1185">Reference proteome</keyword>
<dbReference type="AlphaFoldDB" id="A0A0P0V5S9"/>
<evidence type="ECO:0000256" key="2">
    <source>
        <dbReference type="ARBA" id="ARBA00022692"/>
    </source>
</evidence>
<dbReference type="PANTHER" id="PTHR47974:SF19">
    <property type="entry name" value="RECEPTOR-LIKE SERINE_THREONINE-PROTEIN KINASE"/>
    <property type="match status" value="1"/>
</dbReference>
<reference evidence="7" key="1">
    <citation type="journal article" date="2005" name="Nature">
        <title>The map-based sequence of the rice genome.</title>
        <authorList>
            <consortium name="International rice genome sequencing project (IRGSP)"/>
            <person name="Matsumoto T."/>
            <person name="Wu J."/>
            <person name="Kanamori H."/>
            <person name="Katayose Y."/>
            <person name="Fujisawa M."/>
            <person name="Namiki N."/>
            <person name="Mizuno H."/>
            <person name="Yamamoto K."/>
            <person name="Antonio B.A."/>
            <person name="Baba T."/>
            <person name="Sakata K."/>
            <person name="Nagamura Y."/>
            <person name="Aoki H."/>
            <person name="Arikawa K."/>
            <person name="Arita K."/>
            <person name="Bito T."/>
            <person name="Chiden Y."/>
            <person name="Fujitsuka N."/>
            <person name="Fukunaka R."/>
            <person name="Hamada M."/>
            <person name="Harada C."/>
            <person name="Hayashi A."/>
            <person name="Hijishita S."/>
            <person name="Honda M."/>
            <person name="Hosokawa S."/>
            <person name="Ichikawa Y."/>
            <person name="Idonuma A."/>
            <person name="Iijima M."/>
            <person name="Ikeda M."/>
            <person name="Ikeno M."/>
            <person name="Ito K."/>
            <person name="Ito S."/>
            <person name="Ito T."/>
            <person name="Ito Y."/>
            <person name="Ito Y."/>
            <person name="Iwabuchi A."/>
            <person name="Kamiya K."/>
            <person name="Karasawa W."/>
            <person name="Kurita K."/>
            <person name="Katagiri S."/>
            <person name="Kikuta A."/>
            <person name="Kobayashi H."/>
            <person name="Kobayashi N."/>
            <person name="Machita K."/>
            <person name="Maehara T."/>
            <person name="Masukawa M."/>
            <person name="Mizubayashi T."/>
            <person name="Mukai Y."/>
            <person name="Nagasaki H."/>
            <person name="Nagata Y."/>
            <person name="Naito S."/>
            <person name="Nakashima M."/>
            <person name="Nakama Y."/>
            <person name="Nakamichi Y."/>
            <person name="Nakamura M."/>
            <person name="Meguro A."/>
            <person name="Negishi M."/>
            <person name="Ohta I."/>
            <person name="Ohta T."/>
            <person name="Okamoto M."/>
            <person name="Ono N."/>
            <person name="Saji S."/>
            <person name="Sakaguchi M."/>
            <person name="Sakai K."/>
            <person name="Shibata M."/>
            <person name="Shimokawa T."/>
            <person name="Song J."/>
            <person name="Takazaki Y."/>
            <person name="Terasawa K."/>
            <person name="Tsugane M."/>
            <person name="Tsuji K."/>
            <person name="Ueda S."/>
            <person name="Waki K."/>
            <person name="Yamagata H."/>
            <person name="Yamamoto M."/>
            <person name="Yamamoto S."/>
            <person name="Yamane H."/>
            <person name="Yoshiki S."/>
            <person name="Yoshihara R."/>
            <person name="Yukawa K."/>
            <person name="Zhong H."/>
            <person name="Yano M."/>
            <person name="Yuan Q."/>
            <person name="Ouyang S."/>
            <person name="Liu J."/>
            <person name="Jones K.M."/>
            <person name="Gansberger K."/>
            <person name="Moffat K."/>
            <person name="Hill J."/>
            <person name="Bera J."/>
            <person name="Fadrosh D."/>
            <person name="Jin S."/>
            <person name="Johri S."/>
            <person name="Kim M."/>
            <person name="Overton L."/>
            <person name="Reardon M."/>
            <person name="Tsitrin T."/>
            <person name="Vuong H."/>
            <person name="Weaver B."/>
            <person name="Ciecko A."/>
            <person name="Tallon L."/>
            <person name="Jackson J."/>
            <person name="Pai G."/>
            <person name="Aken S.V."/>
            <person name="Utterback T."/>
            <person name="Reidmuller S."/>
            <person name="Feldblyum T."/>
            <person name="Hsiao J."/>
            <person name="Zismann V."/>
            <person name="Iobst S."/>
            <person name="de Vazeille A.R."/>
            <person name="Buell C.R."/>
            <person name="Ying K."/>
            <person name="Li Y."/>
            <person name="Lu T."/>
            <person name="Huang Y."/>
            <person name="Zhao Q."/>
            <person name="Feng Q."/>
            <person name="Zhang L."/>
            <person name="Zhu J."/>
            <person name="Weng Q."/>
            <person name="Mu J."/>
            <person name="Lu Y."/>
            <person name="Fan D."/>
            <person name="Liu Y."/>
            <person name="Guan J."/>
            <person name="Zhang Y."/>
            <person name="Yu S."/>
            <person name="Liu X."/>
            <person name="Zhang Y."/>
            <person name="Hong G."/>
            <person name="Han B."/>
            <person name="Choisne N."/>
            <person name="Demange N."/>
            <person name="Orjeda G."/>
            <person name="Samain S."/>
            <person name="Cattolico L."/>
            <person name="Pelletier E."/>
            <person name="Couloux A."/>
            <person name="Segurens B."/>
            <person name="Wincker P."/>
            <person name="D'Hont A."/>
            <person name="Scarpelli C."/>
            <person name="Weissenbach J."/>
            <person name="Salanoubat M."/>
            <person name="Quetier F."/>
            <person name="Yu Y."/>
            <person name="Kim H.R."/>
            <person name="Rambo T."/>
            <person name="Currie J."/>
            <person name="Collura K."/>
            <person name="Luo M."/>
            <person name="Yang T."/>
            <person name="Ammiraju J.S.S."/>
            <person name="Engler F."/>
            <person name="Soderlund C."/>
            <person name="Wing R.A."/>
            <person name="Palmer L.E."/>
            <person name="de la Bastide M."/>
            <person name="Spiegel L."/>
            <person name="Nascimento L."/>
            <person name="Zutavern T."/>
            <person name="O'Shaughnessy A."/>
            <person name="Dike S."/>
            <person name="Dedhia N."/>
            <person name="Preston R."/>
            <person name="Balija V."/>
            <person name="McCombie W.R."/>
            <person name="Chow T."/>
            <person name="Chen H."/>
            <person name="Chung M."/>
            <person name="Chen C."/>
            <person name="Shaw J."/>
            <person name="Wu H."/>
            <person name="Hsiao K."/>
            <person name="Chao Y."/>
            <person name="Chu M."/>
            <person name="Cheng C."/>
            <person name="Hour A."/>
            <person name="Lee P."/>
            <person name="Lin S."/>
            <person name="Lin Y."/>
            <person name="Liou J."/>
            <person name="Liu S."/>
            <person name="Hsing Y."/>
            <person name="Raghuvanshi S."/>
            <person name="Mohanty A."/>
            <person name="Bharti A.K."/>
            <person name="Gaur A."/>
            <person name="Gupta V."/>
            <person name="Kumar D."/>
            <person name="Ravi V."/>
            <person name="Vij S."/>
            <person name="Kapur A."/>
            <person name="Khurana P."/>
            <person name="Khurana P."/>
            <person name="Khurana J.P."/>
            <person name="Tyagi A.K."/>
            <person name="Gaikwad K."/>
            <person name="Singh A."/>
            <person name="Dalal V."/>
            <person name="Srivastava S."/>
            <person name="Dixit A."/>
            <person name="Pal A.K."/>
            <person name="Ghazi I.A."/>
            <person name="Yadav M."/>
            <person name="Pandit A."/>
            <person name="Bhargava A."/>
            <person name="Sureshbabu K."/>
            <person name="Batra K."/>
            <person name="Sharma T.R."/>
            <person name="Mohapatra T."/>
            <person name="Singh N.K."/>
            <person name="Messing J."/>
            <person name="Nelson A.B."/>
            <person name="Fuks G."/>
            <person name="Kavchok S."/>
            <person name="Keizer G."/>
            <person name="Linton E."/>
            <person name="Llaca V."/>
            <person name="Song R."/>
            <person name="Tanyolac B."/>
            <person name="Young S."/>
            <person name="Ho-Il K."/>
            <person name="Hahn J.H."/>
            <person name="Sangsakoo G."/>
            <person name="Vanavichit A."/>
            <person name="de Mattos Luiz.A.T."/>
            <person name="Zimmer P.D."/>
            <person name="Malone G."/>
            <person name="Dellagostin O."/>
            <person name="de Oliveira A.C."/>
            <person name="Bevan M."/>
            <person name="Bancroft I."/>
            <person name="Minx P."/>
            <person name="Cordum H."/>
            <person name="Wilson R."/>
            <person name="Cheng Z."/>
            <person name="Jin W."/>
            <person name="Jiang J."/>
            <person name="Leong S.A."/>
            <person name="Iwama H."/>
            <person name="Gojobori T."/>
            <person name="Itoh T."/>
            <person name="Niimura Y."/>
            <person name="Fujii Y."/>
            <person name="Habara T."/>
            <person name="Sakai H."/>
            <person name="Sato Y."/>
            <person name="Wilson G."/>
            <person name="Kumar K."/>
            <person name="McCouch S."/>
            <person name="Juretic N."/>
            <person name="Hoen D."/>
            <person name="Wright S."/>
            <person name="Bruskiewich R."/>
            <person name="Bureau T."/>
            <person name="Miyao A."/>
            <person name="Hirochika H."/>
            <person name="Nishikawa T."/>
            <person name="Kadowaki K."/>
            <person name="Sugiura M."/>
            <person name="Burr B."/>
            <person name="Sasaki T."/>
        </authorList>
    </citation>
    <scope>NUCLEOTIDE SEQUENCE [LARGE SCALE GENOMIC DNA]</scope>
    <source>
        <strain evidence="7">cv. Nipponbare</strain>
    </source>
</reference>
<dbReference type="Gramene" id="Os01t0642801-00">
    <property type="protein sequence ID" value="Os01t0642801-00"/>
    <property type="gene ID" value="Os01g0642801"/>
</dbReference>
<dbReference type="Proteomes" id="UP000059680">
    <property type="component" value="Chromosome 1"/>
</dbReference>
<dbReference type="PANTHER" id="PTHR47974">
    <property type="entry name" value="OS07G0415500 PROTEIN"/>
    <property type="match status" value="1"/>
</dbReference>
<dbReference type="FunCoup" id="A0A0P0V5S9">
    <property type="interactions" value="2"/>
</dbReference>
<reference evidence="6 7" key="2">
    <citation type="journal article" date="2013" name="Plant Cell Physiol.">
        <title>Rice Annotation Project Database (RAP-DB): an integrative and interactive database for rice genomics.</title>
        <authorList>
            <person name="Sakai H."/>
            <person name="Lee S.S."/>
            <person name="Tanaka T."/>
            <person name="Numa H."/>
            <person name="Kim J."/>
            <person name="Kawahara Y."/>
            <person name="Wakimoto H."/>
            <person name="Yang C.C."/>
            <person name="Iwamoto M."/>
            <person name="Abe T."/>
            <person name="Yamada Y."/>
            <person name="Muto A."/>
            <person name="Inokuchi H."/>
            <person name="Ikemura T."/>
            <person name="Matsumoto T."/>
            <person name="Sasaki T."/>
            <person name="Itoh T."/>
        </authorList>
    </citation>
    <scope>NUCLEOTIDE SEQUENCE [LARGE SCALE GENOMIC DNA]</scope>
    <source>
        <strain evidence="7">cv. Nipponbare</strain>
    </source>
</reference>
<proteinExistence type="predicted"/>
<evidence type="ECO:0000256" key="5">
    <source>
        <dbReference type="ARBA" id="ARBA00023136"/>
    </source>
</evidence>
<keyword evidence="5" id="KW-0472">Membrane</keyword>
<gene>
    <name evidence="6" type="ordered locus">Os01g0642801</name>
    <name evidence="6" type="ORF">OSNPB_010642801</name>
</gene>
<organism evidence="6 7">
    <name type="scientific">Oryza sativa subsp. japonica</name>
    <name type="common">Rice</name>
    <dbReference type="NCBI Taxonomy" id="39947"/>
    <lineage>
        <taxon>Eukaryota</taxon>
        <taxon>Viridiplantae</taxon>
        <taxon>Streptophyta</taxon>
        <taxon>Embryophyta</taxon>
        <taxon>Tracheophyta</taxon>
        <taxon>Spermatophyta</taxon>
        <taxon>Magnoliopsida</taxon>
        <taxon>Liliopsida</taxon>
        <taxon>Poales</taxon>
        <taxon>Poaceae</taxon>
        <taxon>BOP clade</taxon>
        <taxon>Oryzoideae</taxon>
        <taxon>Oryzeae</taxon>
        <taxon>Oryzinae</taxon>
        <taxon>Oryza</taxon>
        <taxon>Oryza sativa</taxon>
    </lineage>
</organism>
<dbReference type="PaxDb" id="39947-A0A0P0V5S9"/>
<evidence type="ECO:0000313" key="7">
    <source>
        <dbReference type="Proteomes" id="UP000059680"/>
    </source>
</evidence>